<evidence type="ECO:0000313" key="3">
    <source>
        <dbReference type="EMBL" id="OAI93390.1"/>
    </source>
</evidence>
<dbReference type="InterPro" id="IPR027417">
    <property type="entry name" value="P-loop_NTPase"/>
</dbReference>
<feature type="domain" description="TraD/TraG TraM recognition site" evidence="2">
    <location>
        <begin position="533"/>
        <end position="658"/>
    </location>
</feature>
<keyword evidence="1" id="KW-0812">Transmembrane</keyword>
<comment type="caution">
    <text evidence="3">The sequence shown here is derived from an EMBL/GenBank/DDBJ whole genome shotgun (WGS) entry which is preliminary data.</text>
</comment>
<dbReference type="InterPro" id="IPR022458">
    <property type="entry name" value="Conjugative_coupling_TraG/TraD"/>
</dbReference>
<protein>
    <submittedName>
        <fullName evidence="3">Conjugal transfer protein TraG</fullName>
    </submittedName>
</protein>
<accession>A0A177SSS4</accession>
<name>A0A177SSS4_PSEPU</name>
<gene>
    <name evidence="3" type="ORF">AYO28_13360</name>
</gene>
<proteinExistence type="predicted"/>
<dbReference type="NCBIfam" id="TIGR03743">
    <property type="entry name" value="SXT_TraD"/>
    <property type="match status" value="1"/>
</dbReference>
<keyword evidence="1" id="KW-1133">Transmembrane helix</keyword>
<evidence type="ECO:0000259" key="2">
    <source>
        <dbReference type="Pfam" id="PF12696"/>
    </source>
</evidence>
<evidence type="ECO:0000313" key="4">
    <source>
        <dbReference type="Proteomes" id="UP000077752"/>
    </source>
</evidence>
<dbReference type="InterPro" id="IPR032689">
    <property type="entry name" value="TraG-D_C"/>
</dbReference>
<sequence length="738" mass="82943">MATYTLESLLRPPVELFTTAVCYVAAALCIGAPWAFALTPLFGIVAALGFIYLGTIRLRQARRVLRYQANLRRLPHYTMTSAEIPISNERLFIGRGFRWTQKHTQRLADTYLPQFAAYVEPTNLYMRARWVEERLEFAPFPLKLITKVTGWDSNWNPARPLPPVGGLPRLHGIEPDEQNVSLPLGERVGHTLVLGTTRVGKTRLAEVFITQDIRRTHRRGPRVRMGRRSQTFHRWSRRRRAESQADHEVVIVFDPKGDADLLKRMYIECKRAGRLDEFYVFHLGWPDISARYNAIGRFGRISEVATRIAGQLSGEGNSAAFREFAWRFVNIIAQSLVALGRRPDYEQIRRHVINIDELFIEYAQKYFAEHDPKAWQTIVEVEGKIDRKNLSFAMKDRPLRVVAIDMYLTQKRINDSVMDGLRSAVRYDKTYFDKIVASLLPLLEKLTTGRIAELLAPDYLDLADQRPIFDWMQVIRKRAVVYVGLDALSDTEVAAAVGNSMFSDLVSVAGHIYKHGIDDGLPGHMAGGKVRINLHADEFNELIGDEFIPMVNKAGGAGMQVTAYTQTMSDIEAKIGSKAKAGQVIGNFNNLFMLRVRETATAELLTNQLPKVQIYNSTPASSANDSVNGKTAFTSSSHDQVQLASVPMIEPAHVVGLPKGQAFALIEGGNLWKVRMPLPANDPDEVMPGNLQDLAAGMRRSAAHSSDWWEAPGYRELKSALPEDLVEDFRQVATDDAA</sequence>
<dbReference type="Proteomes" id="UP000077752">
    <property type="component" value="Unassembled WGS sequence"/>
</dbReference>
<dbReference type="AlphaFoldDB" id="A0A177SSS4"/>
<dbReference type="EMBL" id="LUCV01000011">
    <property type="protein sequence ID" value="OAI93390.1"/>
    <property type="molecule type" value="Genomic_DNA"/>
</dbReference>
<dbReference type="CDD" id="cd01127">
    <property type="entry name" value="TrwB_TraG_TraD_VirD4"/>
    <property type="match status" value="1"/>
</dbReference>
<reference evidence="3 4" key="1">
    <citation type="submission" date="2016-03" db="EMBL/GenBank/DDBJ databases">
        <title>Draft Genome Assembly of Pseudomonas putida strain CBF10-2.</title>
        <authorList>
            <person name="Iyer R.S."/>
            <person name="Damania A."/>
        </authorList>
    </citation>
    <scope>NUCLEOTIDE SEQUENCE [LARGE SCALE GENOMIC DNA]</scope>
    <source>
        <strain evidence="3 4">CBF10-2</strain>
    </source>
</reference>
<dbReference type="NCBIfam" id="TIGR03754">
    <property type="entry name" value="conj_TOL_TraD"/>
    <property type="match status" value="1"/>
</dbReference>
<dbReference type="InterPro" id="IPR022503">
    <property type="entry name" value="Conj_coupling_TraG/TraD_PFGI-1"/>
</dbReference>
<organism evidence="3 4">
    <name type="scientific">Pseudomonas putida</name>
    <name type="common">Arthrobacter siderocapsulatus</name>
    <dbReference type="NCBI Taxonomy" id="303"/>
    <lineage>
        <taxon>Bacteria</taxon>
        <taxon>Pseudomonadati</taxon>
        <taxon>Pseudomonadota</taxon>
        <taxon>Gammaproteobacteria</taxon>
        <taxon>Pseudomonadales</taxon>
        <taxon>Pseudomonadaceae</taxon>
        <taxon>Pseudomonas</taxon>
    </lineage>
</organism>
<feature type="transmembrane region" description="Helical" evidence="1">
    <location>
        <begin position="20"/>
        <end position="53"/>
    </location>
</feature>
<dbReference type="Gene3D" id="3.40.50.300">
    <property type="entry name" value="P-loop containing nucleotide triphosphate hydrolases"/>
    <property type="match status" value="2"/>
</dbReference>
<dbReference type="Pfam" id="PF12696">
    <property type="entry name" value="TraG-D_C"/>
    <property type="match status" value="1"/>
</dbReference>
<evidence type="ECO:0000256" key="1">
    <source>
        <dbReference type="SAM" id="Phobius"/>
    </source>
</evidence>
<dbReference type="SUPFAM" id="SSF52540">
    <property type="entry name" value="P-loop containing nucleoside triphosphate hydrolases"/>
    <property type="match status" value="1"/>
</dbReference>
<keyword evidence="1" id="KW-0472">Membrane</keyword>
<dbReference type="RefSeq" id="WP_064302237.1">
    <property type="nucleotide sequence ID" value="NZ_LUCV01000011.1"/>
</dbReference>